<dbReference type="EMBL" id="MU865962">
    <property type="protein sequence ID" value="KAK4445836.1"/>
    <property type="molecule type" value="Genomic_DNA"/>
</dbReference>
<reference evidence="4" key="2">
    <citation type="submission" date="2023-05" db="EMBL/GenBank/DDBJ databases">
        <authorList>
            <consortium name="Lawrence Berkeley National Laboratory"/>
            <person name="Steindorff A."/>
            <person name="Hensen N."/>
            <person name="Bonometti L."/>
            <person name="Westerberg I."/>
            <person name="Brannstrom I.O."/>
            <person name="Guillou S."/>
            <person name="Cros-Aarteil S."/>
            <person name="Calhoun S."/>
            <person name="Haridas S."/>
            <person name="Kuo A."/>
            <person name="Mondo S."/>
            <person name="Pangilinan J."/>
            <person name="Riley R."/>
            <person name="Labutti K."/>
            <person name="Andreopoulos B."/>
            <person name="Lipzen A."/>
            <person name="Chen C."/>
            <person name="Yanf M."/>
            <person name="Daum C."/>
            <person name="Ng V."/>
            <person name="Clum A."/>
            <person name="Ohm R."/>
            <person name="Martin F."/>
            <person name="Silar P."/>
            <person name="Natvig D."/>
            <person name="Lalanne C."/>
            <person name="Gautier V."/>
            <person name="Ament-Velasquez S.L."/>
            <person name="Kruys A."/>
            <person name="Hutchinson M.I."/>
            <person name="Powell A.J."/>
            <person name="Barry K."/>
            <person name="Miller A.N."/>
            <person name="Grigoriev I.V."/>
            <person name="Debuchy R."/>
            <person name="Gladieux P."/>
            <person name="Thoren M.H."/>
            <person name="Johannesson H."/>
        </authorList>
    </citation>
    <scope>NUCLEOTIDE SEQUENCE</scope>
    <source>
        <strain evidence="4">PSN243</strain>
    </source>
</reference>
<dbReference type="InterPro" id="IPR002347">
    <property type="entry name" value="SDR_fam"/>
</dbReference>
<dbReference type="PROSITE" id="PS00061">
    <property type="entry name" value="ADH_SHORT"/>
    <property type="match status" value="1"/>
</dbReference>
<keyword evidence="2" id="KW-0521">NADP</keyword>
<evidence type="ECO:0000313" key="5">
    <source>
        <dbReference type="Proteomes" id="UP001321760"/>
    </source>
</evidence>
<sequence length="275" mass="29987">MPFPYKTVLVTGATSGIGLALAERMIADDIFVIAVGRRKDRLDALVAKHGTDKVAAEPYDVSDLDNMGEWAKRITSTHPTLSCILLNAGFQRTFTFTSPSTNPPNLPLLSAELTTNYLSPVHMTTHFLPHLISLAPHPAAVILVSSGLAIIPFPRCPNYSASKAALHSFAWSLREQLNGPEAEGTKHIRVVEILPPAVRTELHSQQEDLVEAGQDKMGMDLGVYVEETWGDLVGEEEIDEVVYSGQRERLKAAEKGRREAFVGLVGAMRGMGAKF</sequence>
<gene>
    <name evidence="4" type="ORF">QBC34DRAFT_357791</name>
</gene>
<evidence type="ECO:0000256" key="1">
    <source>
        <dbReference type="ARBA" id="ARBA00006484"/>
    </source>
</evidence>
<dbReference type="Pfam" id="PF00106">
    <property type="entry name" value="adh_short"/>
    <property type="match status" value="1"/>
</dbReference>
<evidence type="ECO:0000256" key="3">
    <source>
        <dbReference type="ARBA" id="ARBA00023002"/>
    </source>
</evidence>
<dbReference type="PRINTS" id="PR00081">
    <property type="entry name" value="GDHRDH"/>
</dbReference>
<dbReference type="PANTHER" id="PTHR43669">
    <property type="entry name" value="5-KETO-D-GLUCONATE 5-REDUCTASE"/>
    <property type="match status" value="1"/>
</dbReference>
<evidence type="ECO:0000256" key="2">
    <source>
        <dbReference type="ARBA" id="ARBA00022857"/>
    </source>
</evidence>
<organism evidence="4 5">
    <name type="scientific">Podospora aff. communis PSN243</name>
    <dbReference type="NCBI Taxonomy" id="3040156"/>
    <lineage>
        <taxon>Eukaryota</taxon>
        <taxon>Fungi</taxon>
        <taxon>Dikarya</taxon>
        <taxon>Ascomycota</taxon>
        <taxon>Pezizomycotina</taxon>
        <taxon>Sordariomycetes</taxon>
        <taxon>Sordariomycetidae</taxon>
        <taxon>Sordariales</taxon>
        <taxon>Podosporaceae</taxon>
        <taxon>Podospora</taxon>
    </lineage>
</organism>
<name>A0AAV9GFR7_9PEZI</name>
<dbReference type="GO" id="GO:0016491">
    <property type="term" value="F:oxidoreductase activity"/>
    <property type="evidence" value="ECO:0007669"/>
    <property type="project" value="UniProtKB-KW"/>
</dbReference>
<evidence type="ECO:0000313" key="4">
    <source>
        <dbReference type="EMBL" id="KAK4445836.1"/>
    </source>
</evidence>
<dbReference type="SUPFAM" id="SSF51735">
    <property type="entry name" value="NAD(P)-binding Rossmann-fold domains"/>
    <property type="match status" value="1"/>
</dbReference>
<dbReference type="InterPro" id="IPR020904">
    <property type="entry name" value="Sc_DH/Rdtase_CS"/>
</dbReference>
<dbReference type="AlphaFoldDB" id="A0AAV9GFR7"/>
<protein>
    <submittedName>
        <fullName evidence="4">Oxidoreductase DltE</fullName>
    </submittedName>
</protein>
<reference evidence="4" key="1">
    <citation type="journal article" date="2023" name="Mol. Phylogenet. Evol.">
        <title>Genome-scale phylogeny and comparative genomics of the fungal order Sordariales.</title>
        <authorList>
            <person name="Hensen N."/>
            <person name="Bonometti L."/>
            <person name="Westerberg I."/>
            <person name="Brannstrom I.O."/>
            <person name="Guillou S."/>
            <person name="Cros-Aarteil S."/>
            <person name="Calhoun S."/>
            <person name="Haridas S."/>
            <person name="Kuo A."/>
            <person name="Mondo S."/>
            <person name="Pangilinan J."/>
            <person name="Riley R."/>
            <person name="LaButti K."/>
            <person name="Andreopoulos B."/>
            <person name="Lipzen A."/>
            <person name="Chen C."/>
            <person name="Yan M."/>
            <person name="Daum C."/>
            <person name="Ng V."/>
            <person name="Clum A."/>
            <person name="Steindorff A."/>
            <person name="Ohm R.A."/>
            <person name="Martin F."/>
            <person name="Silar P."/>
            <person name="Natvig D.O."/>
            <person name="Lalanne C."/>
            <person name="Gautier V."/>
            <person name="Ament-Velasquez S.L."/>
            <person name="Kruys A."/>
            <person name="Hutchinson M.I."/>
            <person name="Powell A.J."/>
            <person name="Barry K."/>
            <person name="Miller A.N."/>
            <person name="Grigoriev I.V."/>
            <person name="Debuchy R."/>
            <person name="Gladieux P."/>
            <person name="Hiltunen Thoren M."/>
            <person name="Johannesson H."/>
        </authorList>
    </citation>
    <scope>NUCLEOTIDE SEQUENCE</scope>
    <source>
        <strain evidence="4">PSN243</strain>
    </source>
</reference>
<comment type="similarity">
    <text evidence="1">Belongs to the short-chain dehydrogenases/reductases (SDR) family.</text>
</comment>
<comment type="caution">
    <text evidence="4">The sequence shown here is derived from an EMBL/GenBank/DDBJ whole genome shotgun (WGS) entry which is preliminary data.</text>
</comment>
<dbReference type="PANTHER" id="PTHR43669:SF11">
    <property type="entry name" value="SHORT-CHAIN DEHYDROGENASE_OXIDOREDUCTASE"/>
    <property type="match status" value="1"/>
</dbReference>
<keyword evidence="5" id="KW-1185">Reference proteome</keyword>
<keyword evidence="3" id="KW-0560">Oxidoreductase</keyword>
<dbReference type="InterPro" id="IPR036291">
    <property type="entry name" value="NAD(P)-bd_dom_sf"/>
</dbReference>
<dbReference type="Proteomes" id="UP001321760">
    <property type="component" value="Unassembled WGS sequence"/>
</dbReference>
<dbReference type="Gene3D" id="3.40.50.720">
    <property type="entry name" value="NAD(P)-binding Rossmann-like Domain"/>
    <property type="match status" value="1"/>
</dbReference>
<accession>A0AAV9GFR7</accession>
<proteinExistence type="inferred from homology"/>